<keyword evidence="2" id="KW-1185">Reference proteome</keyword>
<evidence type="ECO:0000313" key="2">
    <source>
        <dbReference type="Proteomes" id="UP000234503"/>
    </source>
</evidence>
<name>A0A2N5E1C4_9GAMM</name>
<dbReference type="EMBL" id="PJZH01000012">
    <property type="protein sequence ID" value="PLR34125.1"/>
    <property type="molecule type" value="Genomic_DNA"/>
</dbReference>
<dbReference type="AlphaFoldDB" id="A0A2N5E1C4"/>
<evidence type="ECO:0000313" key="1">
    <source>
        <dbReference type="EMBL" id="PLR34125.1"/>
    </source>
</evidence>
<sequence>MSDYREIALRIAEIIISPDSVVGFMQGALSVPVDIGYMVYGYFDTESHYAHDRERVRIAQALRKGILNHDRIADAVQIIFNEFTEQVTETEKNKIYSRAIFSLVGRIAANSKLASILATAILGKIAFYKKGVWALGGNILLIGGMTERSIRASEKLSIEEPEIYQLLRPMDYDLLYFLLEPMLKPFIDALSVKRRQGTYAFNKILMVVEEELGSYRG</sequence>
<protein>
    <submittedName>
        <fullName evidence="1">Uncharacterized protein</fullName>
    </submittedName>
</protein>
<accession>A0A2N5E1C4</accession>
<reference evidence="1 2" key="1">
    <citation type="submission" date="2017-12" db="EMBL/GenBank/DDBJ databases">
        <title>Characterization of six clinical isolates of Enterochimera gen. nov., a novel genus of the Yersiniaciae family and the three species Enterochimera arupensis sp. nov., Enterochimera coloradensis sp. nov, and Enterochimera californica sp. nov.</title>
        <authorList>
            <person name="Rossi A."/>
            <person name="Fisher M."/>
        </authorList>
    </citation>
    <scope>NUCLEOTIDE SEQUENCE [LARGE SCALE GENOMIC DNA]</scope>
    <source>
        <strain evidence="2">2016-Iso4</strain>
    </source>
</reference>
<dbReference type="OrthoDB" id="6477878at2"/>
<gene>
    <name evidence="1" type="ORF">CYR32_13025</name>
</gene>
<comment type="caution">
    <text evidence="1">The sequence shown here is derived from an EMBL/GenBank/DDBJ whole genome shotgun (WGS) entry which is preliminary data.</text>
</comment>
<dbReference type="RefSeq" id="WP_101825003.1">
    <property type="nucleotide sequence ID" value="NZ_PJZH01000012.1"/>
</dbReference>
<dbReference type="Proteomes" id="UP000234503">
    <property type="component" value="Unassembled WGS sequence"/>
</dbReference>
<proteinExistence type="predicted"/>
<organism evidence="1 2">
    <name type="scientific">Chimaeribacter coloradensis</name>
    <dbReference type="NCBI Taxonomy" id="2060068"/>
    <lineage>
        <taxon>Bacteria</taxon>
        <taxon>Pseudomonadati</taxon>
        <taxon>Pseudomonadota</taxon>
        <taxon>Gammaproteobacteria</taxon>
        <taxon>Enterobacterales</taxon>
        <taxon>Yersiniaceae</taxon>
        <taxon>Chimaeribacter</taxon>
    </lineage>
</organism>